<dbReference type="EMBL" id="DUHT01000038">
    <property type="protein sequence ID" value="HIH64649.1"/>
    <property type="molecule type" value="Genomic_DNA"/>
</dbReference>
<comment type="caution">
    <text evidence="3">The sequence shown here is derived from an EMBL/GenBank/DDBJ whole genome shotgun (WGS) entry which is preliminary data.</text>
</comment>
<sequence length="212" mass="23459">MEYSLGIKGADLDVPPGSNILVMGDIFSGKDVLARSFLREGLKQKETCIMVTLNDTADKILEDMDVSEGESLYIVDCISSRFGPTSLPSENVFFIDNPMNLAHIMVMVEDLIERGGEGGVRLVIDSVSTLIMYSQIRVVFKFLHMLTAKVRSTGAVGLMLLEDNVHDEMEVRTIQPLFNGTIHLGNNRLKIAGLTRLEGSYRVSDDHLILNP</sequence>
<name>A0A7J4MV95_METTF</name>
<evidence type="ECO:0000313" key="3">
    <source>
        <dbReference type="EMBL" id="HIH64649.1"/>
    </source>
</evidence>
<evidence type="ECO:0000313" key="4">
    <source>
        <dbReference type="Proteomes" id="UP000538031"/>
    </source>
</evidence>
<dbReference type="InterPro" id="IPR055927">
    <property type="entry name" value="DUF7504"/>
</dbReference>
<keyword evidence="2" id="KW-0067">ATP-binding</keyword>
<evidence type="ECO:0000256" key="2">
    <source>
        <dbReference type="ARBA" id="ARBA00022840"/>
    </source>
</evidence>
<proteinExistence type="predicted"/>
<organism evidence="3 4">
    <name type="scientific">Methanothermobacter thermautotrophicus</name>
    <name type="common">Methanobacterium thermoformicicum</name>
    <dbReference type="NCBI Taxonomy" id="145262"/>
    <lineage>
        <taxon>Archaea</taxon>
        <taxon>Methanobacteriati</taxon>
        <taxon>Methanobacteriota</taxon>
        <taxon>Methanomada group</taxon>
        <taxon>Methanobacteria</taxon>
        <taxon>Methanobacteriales</taxon>
        <taxon>Methanobacteriaceae</taxon>
        <taxon>Methanothermobacter</taxon>
    </lineage>
</organism>
<evidence type="ECO:0000256" key="1">
    <source>
        <dbReference type="ARBA" id="ARBA00022741"/>
    </source>
</evidence>
<dbReference type="InterPro" id="IPR027417">
    <property type="entry name" value="P-loop_NTPase"/>
</dbReference>
<dbReference type="AlphaFoldDB" id="A0A7J4MV95"/>
<dbReference type="Pfam" id="PF24336">
    <property type="entry name" value="DUF7504"/>
    <property type="match status" value="1"/>
</dbReference>
<accession>A0A7J4MV95</accession>
<reference evidence="4" key="1">
    <citation type="journal article" date="2020" name="bioRxiv">
        <title>A rank-normalized archaeal taxonomy based on genome phylogeny resolves widespread incomplete and uneven classifications.</title>
        <authorList>
            <person name="Rinke C."/>
            <person name="Chuvochina M."/>
            <person name="Mussig A.J."/>
            <person name="Chaumeil P.-A."/>
            <person name="Waite D.W."/>
            <person name="Whitman W.B."/>
            <person name="Parks D.H."/>
            <person name="Hugenholtz P."/>
        </authorList>
    </citation>
    <scope>NUCLEOTIDE SEQUENCE [LARGE SCALE GENOMIC DNA]</scope>
</reference>
<gene>
    <name evidence="3" type="ORF">HA285_03500</name>
</gene>
<dbReference type="PANTHER" id="PTHR43637">
    <property type="entry name" value="UPF0273 PROTEIN TM_0370"/>
    <property type="match status" value="1"/>
</dbReference>
<dbReference type="Gene3D" id="3.40.50.300">
    <property type="entry name" value="P-loop containing nucleotide triphosphate hydrolases"/>
    <property type="match status" value="1"/>
</dbReference>
<dbReference type="GO" id="GO:0005524">
    <property type="term" value="F:ATP binding"/>
    <property type="evidence" value="ECO:0007669"/>
    <property type="project" value="UniProtKB-KW"/>
</dbReference>
<keyword evidence="1" id="KW-0547">Nucleotide-binding</keyword>
<dbReference type="Proteomes" id="UP000538031">
    <property type="component" value="Unassembled WGS sequence"/>
</dbReference>
<dbReference type="SUPFAM" id="SSF52540">
    <property type="entry name" value="P-loop containing nucleoside triphosphate hydrolases"/>
    <property type="match status" value="1"/>
</dbReference>
<protein>
    <recommendedName>
        <fullName evidence="5">KaiC-like domain-containing protein</fullName>
    </recommendedName>
</protein>
<evidence type="ECO:0008006" key="5">
    <source>
        <dbReference type="Google" id="ProtNLM"/>
    </source>
</evidence>